<dbReference type="Gene3D" id="3.40.50.880">
    <property type="match status" value="1"/>
</dbReference>
<protein>
    <submittedName>
        <fullName evidence="2">Gamma-glutamyl-gamma-aminobutyrate hydrolase family protein</fullName>
    </submittedName>
</protein>
<evidence type="ECO:0000259" key="1">
    <source>
        <dbReference type="Pfam" id="PF00117"/>
    </source>
</evidence>
<dbReference type="InterPro" id="IPR017926">
    <property type="entry name" value="GATASE"/>
</dbReference>
<dbReference type="RefSeq" id="WP_256027693.1">
    <property type="nucleotide sequence ID" value="NZ_JAHLKM010000001.1"/>
</dbReference>
<sequence length="214" mass="23305">MTHETYVVRSEPDPDREYHCDALAECFPGAVGIDFPAGERFDPDDADAVVLSGSTAGVYERDEYAWIPEQETLVRELVDRSVPTLGVCFGHQLANAALGGSVEHVGLTAGFVTADLEDVPLFDGVSRVVPAIHGDIVTTTGDGMERIAAADHASVFGTRHRSAPLWTVQFHPEITAEHRPRLVESFGWDDGRYTFDDVSAGRVFENFGSLADRV</sequence>
<dbReference type="Proteomes" id="UP001139494">
    <property type="component" value="Unassembled WGS sequence"/>
</dbReference>
<dbReference type="InterPro" id="IPR029062">
    <property type="entry name" value="Class_I_gatase-like"/>
</dbReference>
<gene>
    <name evidence="2" type="ORF">KM295_00045</name>
</gene>
<dbReference type="InterPro" id="IPR044992">
    <property type="entry name" value="ChyE-like"/>
</dbReference>
<name>A0A9R1CNF6_9EURY</name>
<evidence type="ECO:0000313" key="3">
    <source>
        <dbReference type="Proteomes" id="UP001139494"/>
    </source>
</evidence>
<evidence type="ECO:0000313" key="2">
    <source>
        <dbReference type="EMBL" id="MCQ4331898.1"/>
    </source>
</evidence>
<dbReference type="PANTHER" id="PTHR42695:SF5">
    <property type="entry name" value="GLUTAMINE AMIDOTRANSFERASE YLR126C-RELATED"/>
    <property type="match status" value="1"/>
</dbReference>
<proteinExistence type="predicted"/>
<dbReference type="PANTHER" id="PTHR42695">
    <property type="entry name" value="GLUTAMINE AMIDOTRANSFERASE YLR126C-RELATED"/>
    <property type="match status" value="1"/>
</dbReference>
<dbReference type="PROSITE" id="PS51273">
    <property type="entry name" value="GATASE_TYPE_1"/>
    <property type="match status" value="1"/>
</dbReference>
<accession>A0A9R1CNF6</accession>
<organism evidence="2 3">
    <name type="scientific">Natronomonas aquatica</name>
    <dbReference type="NCBI Taxonomy" id="2841590"/>
    <lineage>
        <taxon>Archaea</taxon>
        <taxon>Methanobacteriati</taxon>
        <taxon>Methanobacteriota</taxon>
        <taxon>Stenosarchaea group</taxon>
        <taxon>Halobacteria</taxon>
        <taxon>Halobacteriales</taxon>
        <taxon>Natronomonadaceae</taxon>
        <taxon>Natronomonas</taxon>
    </lineage>
</organism>
<dbReference type="GO" id="GO:0005829">
    <property type="term" value="C:cytosol"/>
    <property type="evidence" value="ECO:0007669"/>
    <property type="project" value="TreeGrafter"/>
</dbReference>
<dbReference type="SUPFAM" id="SSF52317">
    <property type="entry name" value="Class I glutamine amidotransferase-like"/>
    <property type="match status" value="1"/>
</dbReference>
<comment type="caution">
    <text evidence="2">The sequence shown here is derived from an EMBL/GenBank/DDBJ whole genome shotgun (WGS) entry which is preliminary data.</text>
</comment>
<dbReference type="Pfam" id="PF00117">
    <property type="entry name" value="GATase"/>
    <property type="match status" value="1"/>
</dbReference>
<dbReference type="AlphaFoldDB" id="A0A9R1CNF6"/>
<keyword evidence="2" id="KW-0378">Hydrolase</keyword>
<dbReference type="GO" id="GO:0016787">
    <property type="term" value="F:hydrolase activity"/>
    <property type="evidence" value="ECO:0007669"/>
    <property type="project" value="UniProtKB-KW"/>
</dbReference>
<keyword evidence="3" id="KW-1185">Reference proteome</keyword>
<reference evidence="2" key="1">
    <citation type="journal article" date="2023" name="Front. Microbiol.">
        <title>Genomic-based phylogenetic and metabolic analyses of the genus Natronomonas, and description of Natronomonas aquatica sp. nov.</title>
        <authorList>
            <person name="Garcia-Roldan A."/>
            <person name="Duran-Viseras A."/>
            <person name="de la Haba R.R."/>
            <person name="Corral P."/>
            <person name="Sanchez-Porro C."/>
            <person name="Ventosa A."/>
        </authorList>
    </citation>
    <scope>NUCLEOTIDE SEQUENCE</scope>
    <source>
        <strain evidence="2">F2-12</strain>
    </source>
</reference>
<feature type="domain" description="Glutamine amidotransferase" evidence="1">
    <location>
        <begin position="34"/>
        <end position="186"/>
    </location>
</feature>
<dbReference type="EMBL" id="JAHLKM010000001">
    <property type="protein sequence ID" value="MCQ4331898.1"/>
    <property type="molecule type" value="Genomic_DNA"/>
</dbReference>